<evidence type="ECO:0000313" key="2">
    <source>
        <dbReference type="EMBL" id="TDL17040.1"/>
    </source>
</evidence>
<evidence type="ECO:0000256" key="1">
    <source>
        <dbReference type="SAM" id="MobiDB-lite"/>
    </source>
</evidence>
<name>A0A4Y7PR97_9AGAM</name>
<dbReference type="Proteomes" id="UP000294933">
    <property type="component" value="Unassembled WGS sequence"/>
</dbReference>
<feature type="compositionally biased region" description="Low complexity" evidence="1">
    <location>
        <begin position="99"/>
        <end position="110"/>
    </location>
</feature>
<keyword evidence="3" id="KW-1185">Reference proteome</keyword>
<dbReference type="AlphaFoldDB" id="A0A4Y7PR97"/>
<dbReference type="EMBL" id="ML170229">
    <property type="protein sequence ID" value="TDL17040.1"/>
    <property type="molecule type" value="Genomic_DNA"/>
</dbReference>
<feature type="region of interest" description="Disordered" evidence="1">
    <location>
        <begin position="59"/>
        <end position="121"/>
    </location>
</feature>
<accession>A0A4Y7PR97</accession>
<feature type="compositionally biased region" description="Basic and acidic residues" evidence="1">
    <location>
        <begin position="111"/>
        <end position="121"/>
    </location>
</feature>
<feature type="compositionally biased region" description="Basic and acidic residues" evidence="1">
    <location>
        <begin position="65"/>
        <end position="80"/>
    </location>
</feature>
<evidence type="ECO:0000313" key="3">
    <source>
        <dbReference type="Proteomes" id="UP000294933"/>
    </source>
</evidence>
<proteinExistence type="predicted"/>
<reference evidence="2 3" key="1">
    <citation type="submission" date="2018-06" db="EMBL/GenBank/DDBJ databases">
        <title>A transcriptomic atlas of mushroom development highlights an independent origin of complex multicellularity.</title>
        <authorList>
            <consortium name="DOE Joint Genome Institute"/>
            <person name="Krizsan K."/>
            <person name="Almasi E."/>
            <person name="Merenyi Z."/>
            <person name="Sahu N."/>
            <person name="Viragh M."/>
            <person name="Koszo T."/>
            <person name="Mondo S."/>
            <person name="Kiss B."/>
            <person name="Balint B."/>
            <person name="Kues U."/>
            <person name="Barry K."/>
            <person name="Hegedus J.C."/>
            <person name="Henrissat B."/>
            <person name="Johnson J."/>
            <person name="Lipzen A."/>
            <person name="Ohm R."/>
            <person name="Nagy I."/>
            <person name="Pangilinan J."/>
            <person name="Yan J."/>
            <person name="Xiong Y."/>
            <person name="Grigoriev I.V."/>
            <person name="Hibbett D.S."/>
            <person name="Nagy L.G."/>
        </authorList>
    </citation>
    <scope>NUCLEOTIDE SEQUENCE [LARGE SCALE GENOMIC DNA]</scope>
    <source>
        <strain evidence="2 3">SZMC22713</strain>
    </source>
</reference>
<feature type="compositionally biased region" description="Polar residues" evidence="1">
    <location>
        <begin position="32"/>
        <end position="42"/>
    </location>
</feature>
<dbReference type="VEuPathDB" id="FungiDB:BD410DRAFT_585082"/>
<protein>
    <submittedName>
        <fullName evidence="2">Uncharacterized protein</fullName>
    </submittedName>
</protein>
<gene>
    <name evidence="2" type="ORF">BD410DRAFT_585082</name>
</gene>
<sequence length="152" mass="17312">MHMHDPHVLLLPFTTSPARARRRKQRRHGEYNAQTPSEDVNGNQGWLDDVIFGCGRWKEKRRRPGREAKQLSAKGREKKAGGNYAHARLRLPSSHDTHTYTPCATTTKTATTRERKEKEGTVMEGVLRRKPPPVFGSCFFLSFSLSVRRGGQ</sequence>
<feature type="region of interest" description="Disordered" evidence="1">
    <location>
        <begin position="1"/>
        <end position="42"/>
    </location>
</feature>
<organism evidence="2 3">
    <name type="scientific">Rickenella mellea</name>
    <dbReference type="NCBI Taxonomy" id="50990"/>
    <lineage>
        <taxon>Eukaryota</taxon>
        <taxon>Fungi</taxon>
        <taxon>Dikarya</taxon>
        <taxon>Basidiomycota</taxon>
        <taxon>Agaricomycotina</taxon>
        <taxon>Agaricomycetes</taxon>
        <taxon>Hymenochaetales</taxon>
        <taxon>Rickenellaceae</taxon>
        <taxon>Rickenella</taxon>
    </lineage>
</organism>